<keyword evidence="3" id="KW-0804">Transcription</keyword>
<dbReference type="EMBL" id="BAABBV010000001">
    <property type="protein sequence ID" value="GAA4157626.1"/>
    <property type="molecule type" value="Genomic_DNA"/>
</dbReference>
<name>A0ABP7ZGY5_9MICO</name>
<dbReference type="Pfam" id="PF13280">
    <property type="entry name" value="WYL"/>
    <property type="match status" value="1"/>
</dbReference>
<evidence type="ECO:0000313" key="6">
    <source>
        <dbReference type="Proteomes" id="UP001415169"/>
    </source>
</evidence>
<evidence type="ECO:0000256" key="3">
    <source>
        <dbReference type="ARBA" id="ARBA00023163"/>
    </source>
</evidence>
<dbReference type="InterPro" id="IPR028349">
    <property type="entry name" value="PafC-like"/>
</dbReference>
<dbReference type="InterPro" id="IPR018356">
    <property type="entry name" value="Tscrpt_reg_HTH_DeoR_CS"/>
</dbReference>
<dbReference type="InterPro" id="IPR036388">
    <property type="entry name" value="WH-like_DNA-bd_sf"/>
</dbReference>
<evidence type="ECO:0000256" key="1">
    <source>
        <dbReference type="ARBA" id="ARBA00023015"/>
    </source>
</evidence>
<dbReference type="PIRSF" id="PIRSF016838">
    <property type="entry name" value="PafC"/>
    <property type="match status" value="1"/>
</dbReference>
<dbReference type="Pfam" id="PF08279">
    <property type="entry name" value="HTH_11"/>
    <property type="match status" value="1"/>
</dbReference>
<protein>
    <submittedName>
        <fullName evidence="5">YafY family protein</fullName>
    </submittedName>
</protein>
<sequence length="331" mass="36209">MCEDSDMLSTSARLLSLLALLQARAEWSGTELAARLEVTTRTVRNDVERLRRLGYPVAAARGSQGGYRLKAGAQLPPLLLDDEEAVAIAVALRSATGIAGFGDSGAQALAKLEQVLPAALRAKVAALQASVDHGPDSTHTDAPDPEVDHEVLAQLAEAIRAVEWVRFDYRAGEAPEEPLLVEPYRLVAWQRRWYLVARSPQTRRWGVYRVDLMSLRMPTRRRFEPQPLPAEDFTAFVLREVAAAGWLVHARIVVHAASDQVLARIHPAVGIVEALSDERSVLVTGADTLETIAAYVGMLGFDFEIESPRELVTHVEALGRRYLAAAASSPR</sequence>
<evidence type="ECO:0000256" key="2">
    <source>
        <dbReference type="ARBA" id="ARBA00023125"/>
    </source>
</evidence>
<dbReference type="Gene3D" id="1.10.10.10">
    <property type="entry name" value="Winged helix-like DNA-binding domain superfamily/Winged helix DNA-binding domain"/>
    <property type="match status" value="1"/>
</dbReference>
<dbReference type="SUPFAM" id="SSF46785">
    <property type="entry name" value="Winged helix' DNA-binding domain"/>
    <property type="match status" value="1"/>
</dbReference>
<dbReference type="PROSITE" id="PS52050">
    <property type="entry name" value="WYL"/>
    <property type="match status" value="1"/>
</dbReference>
<gene>
    <name evidence="5" type="ORF">GCM10022286_09400</name>
</gene>
<keyword evidence="2" id="KW-0238">DNA-binding</keyword>
<proteinExistence type="predicted"/>
<keyword evidence="1" id="KW-0805">Transcription regulation</keyword>
<dbReference type="Pfam" id="PF25583">
    <property type="entry name" value="WCX"/>
    <property type="match status" value="1"/>
</dbReference>
<dbReference type="PANTHER" id="PTHR34580:SF3">
    <property type="entry name" value="PROTEIN PAFB"/>
    <property type="match status" value="1"/>
</dbReference>
<dbReference type="PROSITE" id="PS51000">
    <property type="entry name" value="HTH_DEOR_2"/>
    <property type="match status" value="1"/>
</dbReference>
<dbReference type="InterPro" id="IPR036390">
    <property type="entry name" value="WH_DNA-bd_sf"/>
</dbReference>
<reference evidence="5" key="2">
    <citation type="submission" date="2023-12" db="EMBL/GenBank/DDBJ databases">
        <authorList>
            <person name="Sun Q."/>
            <person name="Inoue M."/>
        </authorList>
    </citation>
    <scope>NUCLEOTIDE SEQUENCE</scope>
    <source>
        <strain evidence="5">JCM 17590</strain>
    </source>
</reference>
<dbReference type="PROSITE" id="PS00894">
    <property type="entry name" value="HTH_DEOR_1"/>
    <property type="match status" value="1"/>
</dbReference>
<keyword evidence="6" id="KW-1185">Reference proteome</keyword>
<evidence type="ECO:0000259" key="4">
    <source>
        <dbReference type="PROSITE" id="PS51000"/>
    </source>
</evidence>
<organism evidence="5 6">
    <name type="scientific">Gryllotalpicola daejeonensis</name>
    <dbReference type="NCBI Taxonomy" id="993087"/>
    <lineage>
        <taxon>Bacteria</taxon>
        <taxon>Bacillati</taxon>
        <taxon>Actinomycetota</taxon>
        <taxon>Actinomycetes</taxon>
        <taxon>Micrococcales</taxon>
        <taxon>Microbacteriaceae</taxon>
        <taxon>Gryllotalpicola</taxon>
    </lineage>
</organism>
<accession>A0ABP7ZGY5</accession>
<dbReference type="PANTHER" id="PTHR34580">
    <property type="match status" value="1"/>
</dbReference>
<dbReference type="InterPro" id="IPR057727">
    <property type="entry name" value="WCX_dom"/>
</dbReference>
<dbReference type="InterPro" id="IPR051534">
    <property type="entry name" value="CBASS_pafABC_assoc_protein"/>
</dbReference>
<reference evidence="5" key="1">
    <citation type="journal article" date="2014" name="Int. J. Syst. Evol. Microbiol.">
        <title>Complete genome of a new Firmicutes species belonging to the dominant human colonic microbiota ('Ruminococcus bicirculans') reveals two chromosomes and a selective capacity to utilize plant glucans.</title>
        <authorList>
            <consortium name="NISC Comparative Sequencing Program"/>
            <person name="Wegmann U."/>
            <person name="Louis P."/>
            <person name="Goesmann A."/>
            <person name="Henrissat B."/>
            <person name="Duncan S.H."/>
            <person name="Flint H.J."/>
        </authorList>
    </citation>
    <scope>NUCLEOTIDE SEQUENCE</scope>
    <source>
        <strain evidence="5">JCM 17590</strain>
    </source>
</reference>
<dbReference type="InterPro" id="IPR013196">
    <property type="entry name" value="HTH_11"/>
</dbReference>
<dbReference type="InterPro" id="IPR001034">
    <property type="entry name" value="DeoR_HTH"/>
</dbReference>
<feature type="domain" description="HTH deoR-type" evidence="4">
    <location>
        <begin position="10"/>
        <end position="69"/>
    </location>
</feature>
<dbReference type="InterPro" id="IPR026881">
    <property type="entry name" value="WYL_dom"/>
</dbReference>
<dbReference type="Proteomes" id="UP001415169">
    <property type="component" value="Unassembled WGS sequence"/>
</dbReference>
<comment type="caution">
    <text evidence="5">The sequence shown here is derived from an EMBL/GenBank/DDBJ whole genome shotgun (WGS) entry which is preliminary data.</text>
</comment>
<evidence type="ECO:0000313" key="5">
    <source>
        <dbReference type="EMBL" id="GAA4157626.1"/>
    </source>
</evidence>